<accession>A0ABN7VC73</accession>
<protein>
    <submittedName>
        <fullName evidence="2">14199_t:CDS:1</fullName>
    </submittedName>
</protein>
<dbReference type="Proteomes" id="UP000789901">
    <property type="component" value="Unassembled WGS sequence"/>
</dbReference>
<feature type="region of interest" description="Disordered" evidence="1">
    <location>
        <begin position="63"/>
        <end position="88"/>
    </location>
</feature>
<evidence type="ECO:0000313" key="2">
    <source>
        <dbReference type="EMBL" id="CAG8754669.1"/>
    </source>
</evidence>
<reference evidence="2 3" key="1">
    <citation type="submission" date="2021-06" db="EMBL/GenBank/DDBJ databases">
        <authorList>
            <person name="Kallberg Y."/>
            <person name="Tangrot J."/>
            <person name="Rosling A."/>
        </authorList>
    </citation>
    <scope>NUCLEOTIDE SEQUENCE [LARGE SCALE GENOMIC DNA]</scope>
    <source>
        <strain evidence="2 3">120-4 pot B 10/14</strain>
    </source>
</reference>
<feature type="compositionally biased region" description="Polar residues" evidence="1">
    <location>
        <begin position="78"/>
        <end position="88"/>
    </location>
</feature>
<organism evidence="2 3">
    <name type="scientific">Gigaspora margarita</name>
    <dbReference type="NCBI Taxonomy" id="4874"/>
    <lineage>
        <taxon>Eukaryota</taxon>
        <taxon>Fungi</taxon>
        <taxon>Fungi incertae sedis</taxon>
        <taxon>Mucoromycota</taxon>
        <taxon>Glomeromycotina</taxon>
        <taxon>Glomeromycetes</taxon>
        <taxon>Diversisporales</taxon>
        <taxon>Gigasporaceae</taxon>
        <taxon>Gigaspora</taxon>
    </lineage>
</organism>
<feature type="compositionally biased region" description="Low complexity" evidence="1">
    <location>
        <begin position="1"/>
        <end position="15"/>
    </location>
</feature>
<feature type="region of interest" description="Disordered" evidence="1">
    <location>
        <begin position="1"/>
        <end position="25"/>
    </location>
</feature>
<dbReference type="EMBL" id="CAJVQB010012327">
    <property type="protein sequence ID" value="CAG8754669.1"/>
    <property type="molecule type" value="Genomic_DNA"/>
</dbReference>
<proteinExistence type="predicted"/>
<name>A0ABN7VC73_GIGMA</name>
<evidence type="ECO:0000256" key="1">
    <source>
        <dbReference type="SAM" id="MobiDB-lite"/>
    </source>
</evidence>
<evidence type="ECO:0000313" key="3">
    <source>
        <dbReference type="Proteomes" id="UP000789901"/>
    </source>
</evidence>
<keyword evidence="3" id="KW-1185">Reference proteome</keyword>
<feature type="non-terminal residue" evidence="2">
    <location>
        <position position="1"/>
    </location>
</feature>
<sequence length="277" mass="31283">ELKQQTQIINNAQNTPSTVDISHSPAKDKKVDEFLDSTYKAKVSNEIKQDIKEKKLRAQDLAKQVHTTSEQRKEQVIEISSTSGPQNHVTEKCQEISSTLEFIDNQDNSIDISLDDLPETKTNITTKESNIQHFLPQTSDSSGSITKVSNQVSDPSNLKANVSIPPNKKALMKVKVRILPINKNASLNSHLLISILPDDPEEKRNFVIKIADFRPIIFEAKPDSELIIKSVLEHFTYLKFRNSFRGIDNYSFASPQLWSSLCPICDRKHGNYGLHSE</sequence>
<gene>
    <name evidence="2" type="ORF">GMARGA_LOCUS16786</name>
</gene>
<comment type="caution">
    <text evidence="2">The sequence shown here is derived from an EMBL/GenBank/DDBJ whole genome shotgun (WGS) entry which is preliminary data.</text>
</comment>